<sequence length="82" mass="9575">MRAQVALKEQNTILKRGVRENVALKELVTILKRGVVSKHEREKDLKKKVSTLEMMIYALTMQQKQAQKVDNSMPGRRHRDVF</sequence>
<reference evidence="1" key="2">
    <citation type="submission" date="2022-01" db="EMBL/GenBank/DDBJ databases">
        <authorList>
            <person name="Yamashiro T."/>
            <person name="Shiraishi A."/>
            <person name="Satake H."/>
            <person name="Nakayama K."/>
        </authorList>
    </citation>
    <scope>NUCLEOTIDE SEQUENCE</scope>
</reference>
<name>A0ABQ5B3J8_9ASTR</name>
<dbReference type="EMBL" id="BQNB010012822">
    <property type="protein sequence ID" value="GJT08338.1"/>
    <property type="molecule type" value="Genomic_DNA"/>
</dbReference>
<reference evidence="1" key="1">
    <citation type="journal article" date="2022" name="Int. J. Mol. Sci.">
        <title>Draft Genome of Tanacetum Coccineum: Genomic Comparison of Closely Related Tanacetum-Family Plants.</title>
        <authorList>
            <person name="Yamashiro T."/>
            <person name="Shiraishi A."/>
            <person name="Nakayama K."/>
            <person name="Satake H."/>
        </authorList>
    </citation>
    <scope>NUCLEOTIDE SEQUENCE</scope>
</reference>
<accession>A0ABQ5B3J8</accession>
<protein>
    <submittedName>
        <fullName evidence="1">Uncharacterized protein</fullName>
    </submittedName>
</protein>
<keyword evidence="2" id="KW-1185">Reference proteome</keyword>
<evidence type="ECO:0000313" key="1">
    <source>
        <dbReference type="EMBL" id="GJT08338.1"/>
    </source>
</evidence>
<dbReference type="Proteomes" id="UP001151760">
    <property type="component" value="Unassembled WGS sequence"/>
</dbReference>
<organism evidence="1 2">
    <name type="scientific">Tanacetum coccineum</name>
    <dbReference type="NCBI Taxonomy" id="301880"/>
    <lineage>
        <taxon>Eukaryota</taxon>
        <taxon>Viridiplantae</taxon>
        <taxon>Streptophyta</taxon>
        <taxon>Embryophyta</taxon>
        <taxon>Tracheophyta</taxon>
        <taxon>Spermatophyta</taxon>
        <taxon>Magnoliopsida</taxon>
        <taxon>eudicotyledons</taxon>
        <taxon>Gunneridae</taxon>
        <taxon>Pentapetalae</taxon>
        <taxon>asterids</taxon>
        <taxon>campanulids</taxon>
        <taxon>Asterales</taxon>
        <taxon>Asteraceae</taxon>
        <taxon>Asteroideae</taxon>
        <taxon>Anthemideae</taxon>
        <taxon>Anthemidinae</taxon>
        <taxon>Tanacetum</taxon>
    </lineage>
</organism>
<comment type="caution">
    <text evidence="1">The sequence shown here is derived from an EMBL/GenBank/DDBJ whole genome shotgun (WGS) entry which is preliminary data.</text>
</comment>
<proteinExistence type="predicted"/>
<gene>
    <name evidence="1" type="ORF">Tco_0842800</name>
</gene>
<evidence type="ECO:0000313" key="2">
    <source>
        <dbReference type="Proteomes" id="UP001151760"/>
    </source>
</evidence>